<protein>
    <submittedName>
        <fullName evidence="2">YopX family protein</fullName>
    </submittedName>
</protein>
<dbReference type="Pfam" id="PF09643">
    <property type="entry name" value="YopX"/>
    <property type="match status" value="1"/>
</dbReference>
<dbReference type="EMBL" id="CP145316">
    <property type="protein sequence ID" value="XAM17421.1"/>
    <property type="molecule type" value="Genomic_DNA"/>
</dbReference>
<name>A0ABZ3F5S3_9HELI</name>
<evidence type="ECO:0000259" key="1">
    <source>
        <dbReference type="Pfam" id="PF09643"/>
    </source>
</evidence>
<accession>A0ABZ3F5S3</accession>
<evidence type="ECO:0000313" key="2">
    <source>
        <dbReference type="EMBL" id="XAM17421.1"/>
    </source>
</evidence>
<feature type="domain" description="YopX protein" evidence="1">
    <location>
        <begin position="8"/>
        <end position="76"/>
    </location>
</feature>
<dbReference type="RefSeq" id="WP_300448645.1">
    <property type="nucleotide sequence ID" value="NZ_CP145316.1"/>
</dbReference>
<organism evidence="2 3">
    <name type="scientific">Helicobacter mastomyrinus</name>
    <dbReference type="NCBI Taxonomy" id="287948"/>
    <lineage>
        <taxon>Bacteria</taxon>
        <taxon>Pseudomonadati</taxon>
        <taxon>Campylobacterota</taxon>
        <taxon>Epsilonproteobacteria</taxon>
        <taxon>Campylobacterales</taxon>
        <taxon>Helicobacteraceae</taxon>
        <taxon>Helicobacter</taxon>
    </lineage>
</organism>
<dbReference type="InterPro" id="IPR023385">
    <property type="entry name" value="YopX-like_C"/>
</dbReference>
<proteinExistence type="predicted"/>
<evidence type="ECO:0000313" key="3">
    <source>
        <dbReference type="Proteomes" id="UP001434737"/>
    </source>
</evidence>
<reference evidence="2 3" key="1">
    <citation type="submission" date="2024-02" db="EMBL/GenBank/DDBJ databases">
        <title>Genome and pathogenicity analysis of Helicobacter mastomyrinus isolated from mice.</title>
        <authorList>
            <person name="Zhu L."/>
        </authorList>
    </citation>
    <scope>NUCLEOTIDE SEQUENCE [LARGE SCALE GENOMIC DNA]</scope>
    <source>
        <strain evidence="2 3">Hm-17</strain>
    </source>
</reference>
<dbReference type="Gene3D" id="2.30.30.290">
    <property type="entry name" value="YopX-like domains"/>
    <property type="match status" value="1"/>
</dbReference>
<keyword evidence="3" id="KW-1185">Reference proteome</keyword>
<dbReference type="Proteomes" id="UP001434737">
    <property type="component" value="Chromosome"/>
</dbReference>
<dbReference type="InterPro" id="IPR019096">
    <property type="entry name" value="YopX_protein"/>
</dbReference>
<gene>
    <name evidence="2" type="ORF">V3I05_06945</name>
</gene>
<dbReference type="SUPFAM" id="SSF159006">
    <property type="entry name" value="YopX-like"/>
    <property type="match status" value="1"/>
</dbReference>
<sequence length="123" mass="14517">MRVSNLDFRIWDTKEKKHIKDNFNIFSVLGEYIAKNRPKAERTLEIELWTGYKDKEGRKIYEGDIIEDVSVKPEPIKWQVAISKDTNRMIANIPVKHFELSFKGDNLIYARIVSNIHLPQEDK</sequence>